<accession>A0ABS0BUQ5</accession>
<feature type="domain" description="DNA-binding transcriptional repressor CapW winged helix-turn-helix" evidence="3">
    <location>
        <begin position="6"/>
        <end position="80"/>
    </location>
</feature>
<keyword evidence="5" id="KW-1185">Reference proteome</keyword>
<feature type="domain" description="DNA-binding transcriptional repressor CapW C-terminal dimerisation" evidence="2">
    <location>
        <begin position="193"/>
        <end position="256"/>
    </location>
</feature>
<feature type="domain" description="WYL" evidence="1">
    <location>
        <begin position="103"/>
        <end position="165"/>
    </location>
</feature>
<dbReference type="Pfam" id="PF26109">
    <property type="entry name" value="WHD_BrxR"/>
    <property type="match status" value="1"/>
</dbReference>
<organism evidence="4 5">
    <name type="scientific">Thiomicrorhabdus heinhorstiae</name>
    <dbReference type="NCBI Taxonomy" id="2748010"/>
    <lineage>
        <taxon>Bacteria</taxon>
        <taxon>Pseudomonadati</taxon>
        <taxon>Pseudomonadota</taxon>
        <taxon>Gammaproteobacteria</taxon>
        <taxon>Thiotrichales</taxon>
        <taxon>Piscirickettsiaceae</taxon>
        <taxon>Thiomicrorhabdus</taxon>
    </lineage>
</organism>
<sequence length="269" mass="31370">MKKYVKYILLKSYWEYEVSRKDLTTLFGVNEKQASNYLAEVRKTYPDAIVYDASLKRYIPGVNIEKALPSKDFQEYLNVTENKGFETYNILPSKPVIPVLLYRLIYKAINNKFSISFKYHSLNSSSTKERKVYPHSLINSGYRWHIRGWEEESQKFKDYTLSRMELEGITLVEKKDDRSNIENDTAWNNEIGIFLIPNPSLSPEKRKIIALDFNMRDGILSVFCKEALMLYTLNSYLVTDFSEKPTTNQLLAIGNLSFISKFLPSNQSK</sequence>
<dbReference type="PROSITE" id="PS52050">
    <property type="entry name" value="WYL"/>
    <property type="match status" value="1"/>
</dbReference>
<gene>
    <name evidence="4" type="ORF">H8792_004355</name>
</gene>
<dbReference type="InterPro" id="IPR059019">
    <property type="entry name" value="WHD_CapW"/>
</dbReference>
<protein>
    <submittedName>
        <fullName evidence="4">WYL domain-containing protein</fullName>
    </submittedName>
</protein>
<evidence type="ECO:0000313" key="5">
    <source>
        <dbReference type="Proteomes" id="UP001193680"/>
    </source>
</evidence>
<dbReference type="EMBL" id="JACBGI020000004">
    <property type="protein sequence ID" value="MBF6057567.1"/>
    <property type="molecule type" value="Genomic_DNA"/>
</dbReference>
<proteinExistence type="predicted"/>
<reference evidence="4 5" key="1">
    <citation type="submission" date="2020-06" db="EMBL/GenBank/DDBJ databases">
        <authorList>
            <person name="Scott K."/>
        </authorList>
    </citation>
    <scope>NUCLEOTIDE SEQUENCE [LARGE SCALE GENOMIC DNA]</scope>
    <source>
        <strain evidence="4 5">HH1</strain>
    </source>
</reference>
<dbReference type="Proteomes" id="UP001193680">
    <property type="component" value="Unassembled WGS sequence"/>
</dbReference>
<dbReference type="RefSeq" id="WP_185977712.1">
    <property type="nucleotide sequence ID" value="NZ_JACBGI020000004.1"/>
</dbReference>
<dbReference type="Pfam" id="PF26107">
    <property type="entry name" value="BrxR_CTD"/>
    <property type="match status" value="1"/>
</dbReference>
<reference evidence="4 5" key="2">
    <citation type="submission" date="2020-11" db="EMBL/GenBank/DDBJ databases">
        <title>Sulfur oxidizing isolate from Hospital Hole Sinkhole.</title>
        <authorList>
            <person name="Scott K.M."/>
        </authorList>
    </citation>
    <scope>NUCLEOTIDE SEQUENCE [LARGE SCALE GENOMIC DNA]</scope>
    <source>
        <strain evidence="4 5">HH1</strain>
    </source>
</reference>
<evidence type="ECO:0000259" key="3">
    <source>
        <dbReference type="Pfam" id="PF26109"/>
    </source>
</evidence>
<evidence type="ECO:0000259" key="2">
    <source>
        <dbReference type="Pfam" id="PF26107"/>
    </source>
</evidence>
<comment type="caution">
    <text evidence="4">The sequence shown here is derived from an EMBL/GenBank/DDBJ whole genome shotgun (WGS) entry which is preliminary data.</text>
</comment>
<evidence type="ECO:0000259" key="1">
    <source>
        <dbReference type="Pfam" id="PF13280"/>
    </source>
</evidence>
<name>A0ABS0BUQ5_9GAMM</name>
<dbReference type="InterPro" id="IPR059020">
    <property type="entry name" value="CapW_CTD"/>
</dbReference>
<dbReference type="InterPro" id="IPR026881">
    <property type="entry name" value="WYL_dom"/>
</dbReference>
<evidence type="ECO:0000313" key="4">
    <source>
        <dbReference type="EMBL" id="MBF6057567.1"/>
    </source>
</evidence>
<dbReference type="Pfam" id="PF13280">
    <property type="entry name" value="WYL"/>
    <property type="match status" value="1"/>
</dbReference>